<keyword evidence="3" id="KW-1133">Transmembrane helix</keyword>
<dbReference type="Gene3D" id="3.40.630.190">
    <property type="entry name" value="LCP protein"/>
    <property type="match status" value="1"/>
</dbReference>
<evidence type="ECO:0000256" key="2">
    <source>
        <dbReference type="SAM" id="MobiDB-lite"/>
    </source>
</evidence>
<dbReference type="InterPro" id="IPR004474">
    <property type="entry name" value="LytR_CpsA_psr"/>
</dbReference>
<accession>A0A8J3VMW9</accession>
<feature type="transmembrane region" description="Helical" evidence="3">
    <location>
        <begin position="41"/>
        <end position="60"/>
    </location>
</feature>
<keyword evidence="3" id="KW-0472">Membrane</keyword>
<gene>
    <name evidence="5" type="ORF">Rhe02_96150</name>
</gene>
<sequence length="367" mass="40150">MPGRDAPARNGEGARVAKSAAVYGTSRKTPKKGPKPRWDRIALVVVVLFALCGVGGFLWYKNVEGDIEKTDPFSALTKGRPPKTVAGMQNMLLVGTDFADPDSVADDPATARTDTIILMHIPSTQDRAYLVSIPRDLWVPVPQKATDSQCGTRRAKINAAYAWGDLPLLVKTVECFTSVRLDHVVQIDFGGFKQVVDALGGVDMPIERDITSIHEPFRKFTKGTMHLNGTEALDYVRQRKQFPDGDFARMRHQQLLLKVLLDKAASGQTLTNPIKFNNFVNAMTKAIKVDAGFSLLDMGLQFRGLRSDDLTFLTSPYSGFDDIGGQSVVLSDRERAIALYNAIASDQMAQWAAIHVPSTATPTPNGT</sequence>
<feature type="region of interest" description="Disordered" evidence="2">
    <location>
        <begin position="1"/>
        <end position="35"/>
    </location>
</feature>
<dbReference type="Pfam" id="PF03816">
    <property type="entry name" value="LytR_cpsA_psr"/>
    <property type="match status" value="1"/>
</dbReference>
<keyword evidence="6" id="KW-1185">Reference proteome</keyword>
<evidence type="ECO:0000256" key="3">
    <source>
        <dbReference type="SAM" id="Phobius"/>
    </source>
</evidence>
<organism evidence="5 6">
    <name type="scientific">Rhizocola hellebori</name>
    <dbReference type="NCBI Taxonomy" id="1392758"/>
    <lineage>
        <taxon>Bacteria</taxon>
        <taxon>Bacillati</taxon>
        <taxon>Actinomycetota</taxon>
        <taxon>Actinomycetes</taxon>
        <taxon>Micromonosporales</taxon>
        <taxon>Micromonosporaceae</taxon>
        <taxon>Rhizocola</taxon>
    </lineage>
</organism>
<comment type="similarity">
    <text evidence="1">Belongs to the LytR/CpsA/Psr (LCP) family.</text>
</comment>
<protein>
    <submittedName>
        <fullName evidence="5">Transcriptional regulator</fullName>
    </submittedName>
</protein>
<evidence type="ECO:0000313" key="6">
    <source>
        <dbReference type="Proteomes" id="UP000612899"/>
    </source>
</evidence>
<proteinExistence type="inferred from homology"/>
<reference evidence="5" key="1">
    <citation type="submission" date="2021-01" db="EMBL/GenBank/DDBJ databases">
        <title>Whole genome shotgun sequence of Rhizocola hellebori NBRC 109834.</title>
        <authorList>
            <person name="Komaki H."/>
            <person name="Tamura T."/>
        </authorList>
    </citation>
    <scope>NUCLEOTIDE SEQUENCE</scope>
    <source>
        <strain evidence="5">NBRC 109834</strain>
    </source>
</reference>
<evidence type="ECO:0000313" key="5">
    <source>
        <dbReference type="EMBL" id="GIH11548.1"/>
    </source>
</evidence>
<dbReference type="PANTHER" id="PTHR33392">
    <property type="entry name" value="POLYISOPRENYL-TEICHOIC ACID--PEPTIDOGLYCAN TEICHOIC ACID TRANSFERASE TAGU"/>
    <property type="match status" value="1"/>
</dbReference>
<dbReference type="EMBL" id="BONY01000142">
    <property type="protein sequence ID" value="GIH11548.1"/>
    <property type="molecule type" value="Genomic_DNA"/>
</dbReference>
<dbReference type="InterPro" id="IPR050922">
    <property type="entry name" value="LytR/CpsA/Psr_CW_biosynth"/>
</dbReference>
<feature type="domain" description="Cell envelope-related transcriptional attenuator" evidence="4">
    <location>
        <begin position="112"/>
        <end position="265"/>
    </location>
</feature>
<dbReference type="AlphaFoldDB" id="A0A8J3VMW9"/>
<keyword evidence="3" id="KW-0812">Transmembrane</keyword>
<comment type="caution">
    <text evidence="5">The sequence shown here is derived from an EMBL/GenBank/DDBJ whole genome shotgun (WGS) entry which is preliminary data.</text>
</comment>
<dbReference type="NCBIfam" id="TIGR00350">
    <property type="entry name" value="lytR_cpsA_psr"/>
    <property type="match status" value="1"/>
</dbReference>
<evidence type="ECO:0000259" key="4">
    <source>
        <dbReference type="Pfam" id="PF03816"/>
    </source>
</evidence>
<dbReference type="PANTHER" id="PTHR33392:SF6">
    <property type="entry name" value="POLYISOPRENYL-TEICHOIC ACID--PEPTIDOGLYCAN TEICHOIC ACID TRANSFERASE TAGU"/>
    <property type="match status" value="1"/>
</dbReference>
<name>A0A8J3VMW9_9ACTN</name>
<evidence type="ECO:0000256" key="1">
    <source>
        <dbReference type="ARBA" id="ARBA00006068"/>
    </source>
</evidence>
<dbReference type="Proteomes" id="UP000612899">
    <property type="component" value="Unassembled WGS sequence"/>
</dbReference>